<evidence type="ECO:0000259" key="13">
    <source>
        <dbReference type="Pfam" id="PF00294"/>
    </source>
</evidence>
<evidence type="ECO:0000256" key="12">
    <source>
        <dbReference type="HAMAP-Rule" id="MF_01987"/>
    </source>
</evidence>
<dbReference type="InterPro" id="IPR011877">
    <property type="entry name" value="Ribokinase"/>
</dbReference>
<dbReference type="InterPro" id="IPR029056">
    <property type="entry name" value="Ribokinase-like"/>
</dbReference>
<evidence type="ECO:0000256" key="5">
    <source>
        <dbReference type="ARBA" id="ARBA00022723"/>
    </source>
</evidence>
<comment type="cofactor">
    <cofactor evidence="12">
        <name>Mg(2+)</name>
        <dbReference type="ChEBI" id="CHEBI:18420"/>
    </cofactor>
    <text evidence="12">Requires a divalent cation, most likely magnesium in vivo, as an electrophilic catalyst to aid phosphoryl group transfer. It is the chelate of the metal and the nucleotide that is the actual substrate.</text>
</comment>
<evidence type="ECO:0000256" key="2">
    <source>
        <dbReference type="ARBA" id="ARBA00012035"/>
    </source>
</evidence>
<comment type="catalytic activity">
    <reaction evidence="12">
        <text>D-ribose + ATP = D-ribose 5-phosphate + ADP + H(+)</text>
        <dbReference type="Rhea" id="RHEA:13697"/>
        <dbReference type="ChEBI" id="CHEBI:15378"/>
        <dbReference type="ChEBI" id="CHEBI:30616"/>
        <dbReference type="ChEBI" id="CHEBI:47013"/>
        <dbReference type="ChEBI" id="CHEBI:78346"/>
        <dbReference type="ChEBI" id="CHEBI:456216"/>
        <dbReference type="EC" id="2.7.1.15"/>
    </reaction>
</comment>
<feature type="binding site" evidence="12">
    <location>
        <position position="270"/>
    </location>
    <ligand>
        <name>K(+)</name>
        <dbReference type="ChEBI" id="CHEBI:29103"/>
    </ligand>
</feature>
<dbReference type="InterPro" id="IPR011611">
    <property type="entry name" value="PfkB_dom"/>
</dbReference>
<name>A0ABW6PHL9_9NOCA</name>
<evidence type="ECO:0000256" key="4">
    <source>
        <dbReference type="ARBA" id="ARBA00022679"/>
    </source>
</evidence>
<dbReference type="SUPFAM" id="SSF53613">
    <property type="entry name" value="Ribokinase-like"/>
    <property type="match status" value="1"/>
</dbReference>
<dbReference type="InterPro" id="IPR002139">
    <property type="entry name" value="Ribo/fructo_kinase"/>
</dbReference>
<dbReference type="InterPro" id="IPR002173">
    <property type="entry name" value="Carboh/pur_kinase_PfkB_CS"/>
</dbReference>
<dbReference type="Pfam" id="PF00294">
    <property type="entry name" value="PfkB"/>
    <property type="match status" value="1"/>
</dbReference>
<keyword evidence="5 12" id="KW-0479">Metal-binding</keyword>
<dbReference type="RefSeq" id="WP_387698961.1">
    <property type="nucleotide sequence ID" value="NZ_JBIAMX010000002.1"/>
</dbReference>
<keyword evidence="9 12" id="KW-0460">Magnesium</keyword>
<evidence type="ECO:0000256" key="1">
    <source>
        <dbReference type="ARBA" id="ARBA00005380"/>
    </source>
</evidence>
<keyword evidence="6 12" id="KW-0547">Nucleotide-binding</keyword>
<feature type="binding site" evidence="12">
    <location>
        <begin position="43"/>
        <end position="47"/>
    </location>
    <ligand>
        <name>substrate</name>
    </ligand>
</feature>
<evidence type="ECO:0000256" key="7">
    <source>
        <dbReference type="ARBA" id="ARBA00022777"/>
    </source>
</evidence>
<evidence type="ECO:0000256" key="10">
    <source>
        <dbReference type="ARBA" id="ARBA00022958"/>
    </source>
</evidence>
<keyword evidence="11 12" id="KW-0119">Carbohydrate metabolism</keyword>
<dbReference type="EMBL" id="JBIAMX010000002">
    <property type="protein sequence ID" value="MFF0541900.1"/>
    <property type="molecule type" value="Genomic_DNA"/>
</dbReference>
<comment type="caution">
    <text evidence="12">Lacks conserved residue(s) required for the propagation of feature annotation.</text>
</comment>
<feature type="binding site" evidence="12">
    <location>
        <begin position="206"/>
        <end position="211"/>
    </location>
    <ligand>
        <name>ATP</name>
        <dbReference type="ChEBI" id="CHEBI:30616"/>
    </ligand>
</feature>
<feature type="binding site" evidence="12">
    <location>
        <position position="186"/>
    </location>
    <ligand>
        <name>ATP</name>
        <dbReference type="ChEBI" id="CHEBI:30616"/>
    </ligand>
</feature>
<feature type="binding site" evidence="12">
    <location>
        <position position="267"/>
    </location>
    <ligand>
        <name>K(+)</name>
        <dbReference type="ChEBI" id="CHEBI:29103"/>
    </ligand>
</feature>
<evidence type="ECO:0000256" key="11">
    <source>
        <dbReference type="ARBA" id="ARBA00023277"/>
    </source>
</evidence>
<comment type="subcellular location">
    <subcellularLocation>
        <location evidence="12">Cytoplasm</location>
    </subcellularLocation>
</comment>
<feature type="binding site" evidence="12">
    <location>
        <position position="239"/>
    </location>
    <ligand>
        <name>substrate</name>
    </ligand>
</feature>
<keyword evidence="15" id="KW-1185">Reference proteome</keyword>
<feature type="binding site" evidence="12">
    <location>
        <position position="142"/>
    </location>
    <ligand>
        <name>substrate</name>
    </ligand>
</feature>
<dbReference type="GO" id="GO:0004747">
    <property type="term" value="F:ribokinase activity"/>
    <property type="evidence" value="ECO:0007669"/>
    <property type="project" value="UniProtKB-EC"/>
</dbReference>
<comment type="caution">
    <text evidence="14">The sequence shown here is derived from an EMBL/GenBank/DDBJ whole genome shotgun (WGS) entry which is preliminary data.</text>
</comment>
<protein>
    <recommendedName>
        <fullName evidence="3 12">Ribokinase</fullName>
        <shortName evidence="12">RK</shortName>
        <ecNumber evidence="2 12">2.7.1.15</ecNumber>
    </recommendedName>
</protein>
<keyword evidence="7 12" id="KW-0418">Kinase</keyword>
<feature type="binding site" evidence="12">
    <location>
        <begin position="238"/>
        <end position="239"/>
    </location>
    <ligand>
        <name>ATP</name>
        <dbReference type="ChEBI" id="CHEBI:30616"/>
    </ligand>
</feature>
<reference evidence="14 15" key="1">
    <citation type="submission" date="2024-10" db="EMBL/GenBank/DDBJ databases">
        <title>The Natural Products Discovery Center: Release of the First 8490 Sequenced Strains for Exploring Actinobacteria Biosynthetic Diversity.</title>
        <authorList>
            <person name="Kalkreuter E."/>
            <person name="Kautsar S.A."/>
            <person name="Yang D."/>
            <person name="Bader C.D."/>
            <person name="Teijaro C.N."/>
            <person name="Fluegel L."/>
            <person name="Davis C.M."/>
            <person name="Simpson J.R."/>
            <person name="Lauterbach L."/>
            <person name="Steele A.D."/>
            <person name="Gui C."/>
            <person name="Meng S."/>
            <person name="Li G."/>
            <person name="Viehrig K."/>
            <person name="Ye F."/>
            <person name="Su P."/>
            <person name="Kiefer A.F."/>
            <person name="Nichols A."/>
            <person name="Cepeda A.J."/>
            <person name="Yan W."/>
            <person name="Fan B."/>
            <person name="Jiang Y."/>
            <person name="Adhikari A."/>
            <person name="Zheng C.-J."/>
            <person name="Schuster L."/>
            <person name="Cowan T.M."/>
            <person name="Smanski M.J."/>
            <person name="Chevrette M.G."/>
            <person name="De Carvalho L.P.S."/>
            <person name="Shen B."/>
        </authorList>
    </citation>
    <scope>NUCLEOTIDE SEQUENCE [LARGE SCALE GENOMIC DNA]</scope>
    <source>
        <strain evidence="14 15">NPDC004045</strain>
    </source>
</reference>
<dbReference type="Proteomes" id="UP001601444">
    <property type="component" value="Unassembled WGS sequence"/>
</dbReference>
<comment type="similarity">
    <text evidence="12">Belongs to the carbohydrate kinase PfkB family. Ribokinase subfamily.</text>
</comment>
<comment type="similarity">
    <text evidence="1">Belongs to the carbohydrate kinase pfkB family.</text>
</comment>
<keyword evidence="8 12" id="KW-0067">ATP-binding</keyword>
<evidence type="ECO:0000256" key="3">
    <source>
        <dbReference type="ARBA" id="ARBA00016943"/>
    </source>
</evidence>
<dbReference type="PROSITE" id="PS00584">
    <property type="entry name" value="PFKB_KINASES_2"/>
    <property type="match status" value="1"/>
</dbReference>
<evidence type="ECO:0000256" key="8">
    <source>
        <dbReference type="ARBA" id="ARBA00022840"/>
    </source>
</evidence>
<dbReference type="CDD" id="cd01174">
    <property type="entry name" value="ribokinase"/>
    <property type="match status" value="1"/>
</dbReference>
<dbReference type="EC" id="2.7.1.15" evidence="2 12"/>
<keyword evidence="10 12" id="KW-0630">Potassium</keyword>
<feature type="binding site" evidence="12">
    <location>
        <position position="233"/>
    </location>
    <ligand>
        <name>K(+)</name>
        <dbReference type="ChEBI" id="CHEBI:29103"/>
    </ligand>
</feature>
<dbReference type="HAMAP" id="MF_01987">
    <property type="entry name" value="Ribokinase"/>
    <property type="match status" value="1"/>
</dbReference>
<feature type="domain" description="Carbohydrate kinase PfkB" evidence="13">
    <location>
        <begin position="7"/>
        <end position="279"/>
    </location>
</feature>
<dbReference type="PANTHER" id="PTHR10584:SF166">
    <property type="entry name" value="RIBOKINASE"/>
    <property type="match status" value="1"/>
</dbReference>
<organism evidence="14 15">
    <name type="scientific">Nocardia thailandica</name>
    <dbReference type="NCBI Taxonomy" id="257275"/>
    <lineage>
        <taxon>Bacteria</taxon>
        <taxon>Bacillati</taxon>
        <taxon>Actinomycetota</taxon>
        <taxon>Actinomycetes</taxon>
        <taxon>Mycobacteriales</taxon>
        <taxon>Nocardiaceae</taxon>
        <taxon>Nocardia</taxon>
    </lineage>
</organism>
<evidence type="ECO:0000313" key="15">
    <source>
        <dbReference type="Proteomes" id="UP001601444"/>
    </source>
</evidence>
<feature type="binding site" evidence="12">
    <location>
        <position position="272"/>
    </location>
    <ligand>
        <name>K(+)</name>
        <dbReference type="ChEBI" id="CHEBI:29103"/>
    </ligand>
</feature>
<feature type="binding site" evidence="12">
    <location>
        <position position="235"/>
    </location>
    <ligand>
        <name>K(+)</name>
        <dbReference type="ChEBI" id="CHEBI:29103"/>
    </ligand>
</feature>
<accession>A0ABW6PHL9</accession>
<comment type="function">
    <text evidence="12">Catalyzes the phosphorylation of ribose at O-5 in a reaction requiring ATP and magnesium. The resulting D-ribose-5-phosphate can then be used either for sythesis of nucleotides, histidine, and tryptophan, or as a component of the pentose phosphate pathway.</text>
</comment>
<feature type="active site" description="Proton acceptor" evidence="12">
    <location>
        <position position="239"/>
    </location>
</feature>
<dbReference type="PRINTS" id="PR00990">
    <property type="entry name" value="RIBOKINASE"/>
</dbReference>
<dbReference type="PANTHER" id="PTHR10584">
    <property type="entry name" value="SUGAR KINASE"/>
    <property type="match status" value="1"/>
</dbReference>
<evidence type="ECO:0000313" key="14">
    <source>
        <dbReference type="EMBL" id="MFF0541900.1"/>
    </source>
</evidence>
<comment type="activity regulation">
    <text evidence="12">Activated by a monovalent cation that binds near, but not in, the active site. The most likely occupant of the site in vivo is potassium. Ion binding induces a conformational change that may alter substrate affinity.</text>
</comment>
<keyword evidence="12" id="KW-0963">Cytoplasm</keyword>
<gene>
    <name evidence="12" type="primary">rbsK</name>
    <name evidence="14" type="ORF">ACFYTF_03600</name>
</gene>
<sequence length="297" mass="29517">MTAAASRVVVLGSINMDLVLTCPRRPGPGETVLGDGFATVPGGKGANQAVAAARAGADVRLIGALGDDAFAAQLRETLTDAGVDIALVRTVPGPSGVAGIVVDEAGENSIVVVAGANDAVGPPGDAEAAAIDGARILLCQLEIPIDAVVAAAARARAGGTLVALNPSPARALPDALWTAVNIAVVNTVEADQYGQAIARVPHLVTTLGADGVRYRGPDGAEVHVPAPTVTAVDTTGAGDAFTGALVADWHRGVETALARAVTAGSLAATRHGAIPALPTRAEVDRALGLSVLPRDHP</sequence>
<evidence type="ECO:0000256" key="6">
    <source>
        <dbReference type="ARBA" id="ARBA00022741"/>
    </source>
</evidence>
<comment type="pathway">
    <text evidence="12">Carbohydrate metabolism; D-ribose degradation; D-ribose 5-phosphate from beta-D-ribopyranose: step 2/2.</text>
</comment>
<evidence type="ECO:0000256" key="9">
    <source>
        <dbReference type="ARBA" id="ARBA00022842"/>
    </source>
</evidence>
<comment type="subunit">
    <text evidence="12">Homodimer.</text>
</comment>
<keyword evidence="4 12" id="KW-0808">Transferase</keyword>
<proteinExistence type="inferred from homology"/>
<dbReference type="Gene3D" id="3.40.1190.20">
    <property type="match status" value="1"/>
</dbReference>
<feature type="binding site" evidence="12">
    <location>
        <begin position="15"/>
        <end position="17"/>
    </location>
    <ligand>
        <name>substrate</name>
    </ligand>
</feature>